<reference evidence="1" key="1">
    <citation type="journal article" date="2023" name="Plant J.">
        <title>The genome of the king protea, Protea cynaroides.</title>
        <authorList>
            <person name="Chang J."/>
            <person name="Duong T.A."/>
            <person name="Schoeman C."/>
            <person name="Ma X."/>
            <person name="Roodt D."/>
            <person name="Barker N."/>
            <person name="Li Z."/>
            <person name="Van de Peer Y."/>
            <person name="Mizrachi E."/>
        </authorList>
    </citation>
    <scope>NUCLEOTIDE SEQUENCE</scope>
    <source>
        <tissue evidence="1">Young leaves</tissue>
    </source>
</reference>
<protein>
    <submittedName>
        <fullName evidence="1">Uncharacterized protein</fullName>
    </submittedName>
</protein>
<evidence type="ECO:0000313" key="1">
    <source>
        <dbReference type="EMBL" id="KAJ4975231.1"/>
    </source>
</evidence>
<dbReference type="Proteomes" id="UP001141806">
    <property type="component" value="Unassembled WGS sequence"/>
</dbReference>
<evidence type="ECO:0000313" key="2">
    <source>
        <dbReference type="Proteomes" id="UP001141806"/>
    </source>
</evidence>
<dbReference type="AlphaFoldDB" id="A0A9Q0KS20"/>
<dbReference type="EMBL" id="JAMYWD010000003">
    <property type="protein sequence ID" value="KAJ4975231.1"/>
    <property type="molecule type" value="Genomic_DNA"/>
</dbReference>
<keyword evidence="2" id="KW-1185">Reference proteome</keyword>
<name>A0A9Q0KS20_9MAGN</name>
<proteinExistence type="predicted"/>
<organism evidence="1 2">
    <name type="scientific">Protea cynaroides</name>
    <dbReference type="NCBI Taxonomy" id="273540"/>
    <lineage>
        <taxon>Eukaryota</taxon>
        <taxon>Viridiplantae</taxon>
        <taxon>Streptophyta</taxon>
        <taxon>Embryophyta</taxon>
        <taxon>Tracheophyta</taxon>
        <taxon>Spermatophyta</taxon>
        <taxon>Magnoliopsida</taxon>
        <taxon>Proteales</taxon>
        <taxon>Proteaceae</taxon>
        <taxon>Protea</taxon>
    </lineage>
</organism>
<gene>
    <name evidence="1" type="ORF">NE237_000337</name>
</gene>
<sequence length="100" mass="11390">MVPAIRPNESIKQGIVRPDTWFAPEDVVHLMEDSQRSIRHRILRVNLDDRQGNVFGALALLSSDEFDEPGHLSDMFRSGKESDDIMEDLGCMGESRVLRH</sequence>
<accession>A0A9Q0KS20</accession>
<comment type="caution">
    <text evidence="1">The sequence shown here is derived from an EMBL/GenBank/DDBJ whole genome shotgun (WGS) entry which is preliminary data.</text>
</comment>